<evidence type="ECO:0000256" key="9">
    <source>
        <dbReference type="ARBA" id="ARBA00022763"/>
    </source>
</evidence>
<keyword evidence="8 15" id="KW-0479">Metal-binding</keyword>
<keyword evidence="6 15" id="KW-0548">Nucleotidyltransferase</keyword>
<dbReference type="InterPro" id="IPR017961">
    <property type="entry name" value="DNA_pol_Y-fam_little_finger"/>
</dbReference>
<comment type="function">
    <text evidence="15">Poorly processive, error-prone DNA polymerase involved in untargeted mutagenesis. Copies undamaged DNA at stalled replication forks, which arise in vivo from mismatched or misaligned primer ends. These misaligned primers can be extended by PolIV. Exhibits no 3'-5' exonuclease (proofreading) activity. May be involved in translesional synthesis, in conjunction with the beta clamp from PolIII.</text>
</comment>
<comment type="subunit">
    <text evidence="15">Monomer.</text>
</comment>
<dbReference type="eggNOG" id="COG0389">
    <property type="taxonomic scope" value="Bacteria"/>
</dbReference>
<dbReference type="InterPro" id="IPR001126">
    <property type="entry name" value="UmuC"/>
</dbReference>
<evidence type="ECO:0000256" key="15">
    <source>
        <dbReference type="HAMAP-Rule" id="MF_01113"/>
    </source>
</evidence>
<dbReference type="PANTHER" id="PTHR11076">
    <property type="entry name" value="DNA REPAIR POLYMERASE UMUC / TRANSFERASE FAMILY MEMBER"/>
    <property type="match status" value="1"/>
</dbReference>
<evidence type="ECO:0000313" key="18">
    <source>
        <dbReference type="Proteomes" id="UP000192288"/>
    </source>
</evidence>
<dbReference type="GO" id="GO:0003887">
    <property type="term" value="F:DNA-directed DNA polymerase activity"/>
    <property type="evidence" value="ECO:0007669"/>
    <property type="project" value="UniProtKB-UniRule"/>
</dbReference>
<dbReference type="GO" id="GO:0006261">
    <property type="term" value="P:DNA-templated DNA replication"/>
    <property type="evidence" value="ECO:0007669"/>
    <property type="project" value="UniProtKB-UniRule"/>
</dbReference>
<dbReference type="CDD" id="cd03586">
    <property type="entry name" value="PolY_Pol_IV_kappa"/>
    <property type="match status" value="1"/>
</dbReference>
<dbReference type="RefSeq" id="WP_080519113.1">
    <property type="nucleotide sequence ID" value="NZ_MPLS01000006.1"/>
</dbReference>
<dbReference type="Pfam" id="PF00817">
    <property type="entry name" value="IMS"/>
    <property type="match status" value="1"/>
</dbReference>
<dbReference type="HAMAP" id="MF_01113">
    <property type="entry name" value="DNApol_IV"/>
    <property type="match status" value="1"/>
</dbReference>
<dbReference type="SUPFAM" id="SSF56672">
    <property type="entry name" value="DNA/RNA polymerases"/>
    <property type="match status" value="1"/>
</dbReference>
<dbReference type="Gene3D" id="3.30.1490.100">
    <property type="entry name" value="DNA polymerase, Y-family, little finger domain"/>
    <property type="match status" value="1"/>
</dbReference>
<dbReference type="FunFam" id="3.30.1490.100:FF:000004">
    <property type="entry name" value="DNA polymerase IV"/>
    <property type="match status" value="1"/>
</dbReference>
<dbReference type="GO" id="GO:0009432">
    <property type="term" value="P:SOS response"/>
    <property type="evidence" value="ECO:0007669"/>
    <property type="project" value="TreeGrafter"/>
</dbReference>
<feature type="binding site" evidence="15">
    <location>
        <position position="17"/>
    </location>
    <ligand>
        <name>Mg(2+)</name>
        <dbReference type="ChEBI" id="CHEBI:18420"/>
    </ligand>
</feature>
<feature type="domain" description="UmuC" evidence="16">
    <location>
        <begin position="13"/>
        <end position="194"/>
    </location>
</feature>
<dbReference type="SUPFAM" id="SSF100879">
    <property type="entry name" value="Lesion bypass DNA polymerase (Y-family), little finger domain"/>
    <property type="match status" value="1"/>
</dbReference>
<dbReference type="STRING" id="33968.BMS77_04075"/>
<comment type="subcellular location">
    <subcellularLocation>
        <location evidence="1 15">Cytoplasm</location>
    </subcellularLocation>
</comment>
<evidence type="ECO:0000256" key="5">
    <source>
        <dbReference type="ARBA" id="ARBA00022679"/>
    </source>
</evidence>
<keyword evidence="13 15" id="KW-0234">DNA repair</keyword>
<dbReference type="Pfam" id="PF11799">
    <property type="entry name" value="IMS_C"/>
    <property type="match status" value="1"/>
</dbReference>
<evidence type="ECO:0000259" key="16">
    <source>
        <dbReference type="PROSITE" id="PS50173"/>
    </source>
</evidence>
<evidence type="ECO:0000256" key="14">
    <source>
        <dbReference type="ARBA" id="ARBA00049244"/>
    </source>
</evidence>
<dbReference type="GO" id="GO:0006281">
    <property type="term" value="P:DNA repair"/>
    <property type="evidence" value="ECO:0007669"/>
    <property type="project" value="UniProtKB-UniRule"/>
</dbReference>
<keyword evidence="11 15" id="KW-0239">DNA-directed DNA polymerase</keyword>
<dbReference type="InterPro" id="IPR022880">
    <property type="entry name" value="DNApol_IV"/>
</dbReference>
<dbReference type="GO" id="GO:0000287">
    <property type="term" value="F:magnesium ion binding"/>
    <property type="evidence" value="ECO:0007669"/>
    <property type="project" value="UniProtKB-UniRule"/>
</dbReference>
<evidence type="ECO:0000256" key="8">
    <source>
        <dbReference type="ARBA" id="ARBA00022723"/>
    </source>
</evidence>
<dbReference type="Proteomes" id="UP000192288">
    <property type="component" value="Unassembled WGS sequence"/>
</dbReference>
<dbReference type="InterPro" id="IPR050116">
    <property type="entry name" value="DNA_polymerase-Y"/>
</dbReference>
<name>A0A1X0VEU0_LEUPS</name>
<protein>
    <recommendedName>
        <fullName evidence="15">DNA polymerase IV</fullName>
        <shortName evidence="15">Pol IV</shortName>
        <ecNumber evidence="15">2.7.7.7</ecNumber>
    </recommendedName>
</protein>
<dbReference type="Gene3D" id="1.10.150.20">
    <property type="entry name" value="5' to 3' exonuclease, C-terminal subdomain"/>
    <property type="match status" value="1"/>
</dbReference>
<keyword evidence="3 15" id="KW-0515">Mutator protein</keyword>
<keyword evidence="5 15" id="KW-0808">Transferase</keyword>
<keyword evidence="7 15" id="KW-0235">DNA replication</keyword>
<evidence type="ECO:0000256" key="3">
    <source>
        <dbReference type="ARBA" id="ARBA00022457"/>
    </source>
</evidence>
<comment type="similarity">
    <text evidence="2 15">Belongs to the DNA polymerase type-Y family.</text>
</comment>
<accession>A0A1X0VEU0</accession>
<dbReference type="InterPro" id="IPR053848">
    <property type="entry name" value="IMS_HHH_1"/>
</dbReference>
<gene>
    <name evidence="15" type="primary">dinB</name>
    <name evidence="17" type="ORF">BMR96_02630</name>
</gene>
<evidence type="ECO:0000256" key="13">
    <source>
        <dbReference type="ARBA" id="ARBA00023204"/>
    </source>
</evidence>
<evidence type="ECO:0000313" key="17">
    <source>
        <dbReference type="EMBL" id="ORI98255.1"/>
    </source>
</evidence>
<evidence type="ECO:0000256" key="4">
    <source>
        <dbReference type="ARBA" id="ARBA00022490"/>
    </source>
</evidence>
<keyword evidence="4 15" id="KW-0963">Cytoplasm</keyword>
<dbReference type="Gene3D" id="3.40.1170.60">
    <property type="match status" value="1"/>
</dbReference>
<dbReference type="GO" id="GO:0005829">
    <property type="term" value="C:cytosol"/>
    <property type="evidence" value="ECO:0007669"/>
    <property type="project" value="TreeGrafter"/>
</dbReference>
<evidence type="ECO:0000256" key="11">
    <source>
        <dbReference type="ARBA" id="ARBA00022932"/>
    </source>
</evidence>
<dbReference type="GO" id="GO:0003684">
    <property type="term" value="F:damaged DNA binding"/>
    <property type="evidence" value="ECO:0007669"/>
    <property type="project" value="InterPro"/>
</dbReference>
<feature type="binding site" evidence="15">
    <location>
        <position position="115"/>
    </location>
    <ligand>
        <name>Mg(2+)</name>
        <dbReference type="ChEBI" id="CHEBI:18420"/>
    </ligand>
</feature>
<dbReference type="EC" id="2.7.7.7" evidence="15"/>
<keyword evidence="10 15" id="KW-0460">Magnesium</keyword>
<dbReference type="InterPro" id="IPR043502">
    <property type="entry name" value="DNA/RNA_pol_sf"/>
</dbReference>
<evidence type="ECO:0000256" key="10">
    <source>
        <dbReference type="ARBA" id="ARBA00022842"/>
    </source>
</evidence>
<dbReference type="InterPro" id="IPR043128">
    <property type="entry name" value="Rev_trsase/Diguanyl_cyclase"/>
</dbReference>
<feature type="active site" evidence="15">
    <location>
        <position position="116"/>
    </location>
</feature>
<dbReference type="EMBL" id="MPLS01000006">
    <property type="protein sequence ID" value="ORI98255.1"/>
    <property type="molecule type" value="Genomic_DNA"/>
</dbReference>
<dbReference type="PROSITE" id="PS50173">
    <property type="entry name" value="UMUC"/>
    <property type="match status" value="1"/>
</dbReference>
<comment type="caution">
    <text evidence="17">The sequence shown here is derived from an EMBL/GenBank/DDBJ whole genome shotgun (WGS) entry which is preliminary data.</text>
</comment>
<keyword evidence="9 15" id="KW-0227">DNA damage</keyword>
<evidence type="ECO:0000256" key="2">
    <source>
        <dbReference type="ARBA" id="ARBA00010945"/>
    </source>
</evidence>
<dbReference type="AlphaFoldDB" id="A0A1X0VEU0"/>
<dbReference type="PANTHER" id="PTHR11076:SF33">
    <property type="entry name" value="DNA POLYMERASE KAPPA"/>
    <property type="match status" value="1"/>
</dbReference>
<dbReference type="NCBIfam" id="NF002677">
    <property type="entry name" value="PRK02406.1"/>
    <property type="match status" value="1"/>
</dbReference>
<feature type="site" description="Substrate discrimination" evidence="15">
    <location>
        <position position="22"/>
    </location>
</feature>
<evidence type="ECO:0000256" key="12">
    <source>
        <dbReference type="ARBA" id="ARBA00023125"/>
    </source>
</evidence>
<dbReference type="GO" id="GO:0042276">
    <property type="term" value="P:error-prone translesion synthesis"/>
    <property type="evidence" value="ECO:0007669"/>
    <property type="project" value="TreeGrafter"/>
</dbReference>
<keyword evidence="12 15" id="KW-0238">DNA-binding</keyword>
<dbReference type="InterPro" id="IPR036775">
    <property type="entry name" value="DNA_pol_Y-fam_lit_finger_sf"/>
</dbReference>
<evidence type="ECO:0000256" key="6">
    <source>
        <dbReference type="ARBA" id="ARBA00022695"/>
    </source>
</evidence>
<reference evidence="17 18" key="1">
    <citation type="journal article" date="2017" name="Front. Microbiol.">
        <title>Genomic Characterization of Dairy Associated Leuconostoc Species and Diversity of Leuconostocs in Undefined Mixed Mesophilic Starter Cultures.</title>
        <authorList>
            <person name="Frantzen C.A."/>
            <person name="Kot W."/>
            <person name="Pedersen T.B."/>
            <person name="Ardo Y.M."/>
            <person name="Broadbent J.R."/>
            <person name="Neve H."/>
            <person name="Hansen L.H."/>
            <person name="Dal Bello F."/>
            <person name="Ostlie H.M."/>
            <person name="Kleppen H.P."/>
            <person name="Vogensen F.K."/>
            <person name="Holo H."/>
        </authorList>
    </citation>
    <scope>NUCLEOTIDE SEQUENCE [LARGE SCALE GENOMIC DNA]</scope>
    <source>
        <strain evidence="17 18">LMGCF08</strain>
    </source>
</reference>
<comment type="cofactor">
    <cofactor evidence="15">
        <name>Mg(2+)</name>
        <dbReference type="ChEBI" id="CHEBI:18420"/>
    </cofactor>
    <text evidence="15">Binds 2 magnesium ions per subunit.</text>
</comment>
<organism evidence="17 18">
    <name type="scientific">Leuconostoc pseudomesenteroides</name>
    <dbReference type="NCBI Taxonomy" id="33968"/>
    <lineage>
        <taxon>Bacteria</taxon>
        <taxon>Bacillati</taxon>
        <taxon>Bacillota</taxon>
        <taxon>Bacilli</taxon>
        <taxon>Lactobacillales</taxon>
        <taxon>Lactobacillaceae</taxon>
        <taxon>Leuconostoc</taxon>
    </lineage>
</organism>
<sequence>MVEFLTTIDKRKILHVDLDAFYAQIEMRDQPELRFKPLIIARNPTQNNGHGVVATANYAARQLGIHSAMSAFEAKRLAPNGIFLSPNFTKYKVVSAQIHDIFRRFTNKVEPVAFDEAYLDVTSNVLSGATLAAEIRHQILKETHLTSSIGVSHNKLLAKLGSEYNKPNGVTVINHENQLQFLDCLSISAFRGVGKKTKEKFDKLGITNGLELRQMSREELKTEFGKMGEHLYWQARGVHFGAVEWQRQRQSVGKEETFDRALRETNAVQIEFKKLVNSLVMSMNRQKIVGRTLNIKIRDEQFNTITRAITQDDPWTLNEATLVMAAQTMFDDNIGPDFSVRLLGVSMSNLQSATFEEMSLF</sequence>
<dbReference type="Gene3D" id="3.30.70.270">
    <property type="match status" value="2"/>
</dbReference>
<comment type="catalytic activity">
    <reaction evidence="14 15">
        <text>DNA(n) + a 2'-deoxyribonucleoside 5'-triphosphate = DNA(n+1) + diphosphate</text>
        <dbReference type="Rhea" id="RHEA:22508"/>
        <dbReference type="Rhea" id="RHEA-COMP:17339"/>
        <dbReference type="Rhea" id="RHEA-COMP:17340"/>
        <dbReference type="ChEBI" id="CHEBI:33019"/>
        <dbReference type="ChEBI" id="CHEBI:61560"/>
        <dbReference type="ChEBI" id="CHEBI:173112"/>
        <dbReference type="EC" id="2.7.7.7"/>
    </reaction>
</comment>
<evidence type="ECO:0000256" key="1">
    <source>
        <dbReference type="ARBA" id="ARBA00004496"/>
    </source>
</evidence>
<proteinExistence type="inferred from homology"/>
<dbReference type="Pfam" id="PF21999">
    <property type="entry name" value="IMS_HHH_1"/>
    <property type="match status" value="1"/>
</dbReference>
<evidence type="ECO:0000256" key="7">
    <source>
        <dbReference type="ARBA" id="ARBA00022705"/>
    </source>
</evidence>